<organism evidence="1 2">
    <name type="scientific">Caballeronia novacaledonica</name>
    <dbReference type="NCBI Taxonomy" id="1544861"/>
    <lineage>
        <taxon>Bacteria</taxon>
        <taxon>Pseudomonadati</taxon>
        <taxon>Pseudomonadota</taxon>
        <taxon>Betaproteobacteria</taxon>
        <taxon>Burkholderiales</taxon>
        <taxon>Burkholderiaceae</taxon>
        <taxon>Caballeronia</taxon>
    </lineage>
</organism>
<proteinExistence type="predicted"/>
<dbReference type="Proteomes" id="UP001055013">
    <property type="component" value="Unassembled WGS sequence"/>
</dbReference>
<name>A0ACB5QUP4_9BURK</name>
<keyword evidence="2" id="KW-1185">Reference proteome</keyword>
<evidence type="ECO:0000313" key="1">
    <source>
        <dbReference type="EMBL" id="GJH18412.1"/>
    </source>
</evidence>
<comment type="caution">
    <text evidence="1">The sequence shown here is derived from an EMBL/GenBank/DDBJ whole genome shotgun (WGS) entry which is preliminary data.</text>
</comment>
<evidence type="ECO:0000313" key="2">
    <source>
        <dbReference type="Proteomes" id="UP001055013"/>
    </source>
</evidence>
<accession>A0ACB5QUP4</accession>
<protein>
    <submittedName>
        <fullName evidence="1">Trypsin-like serine protease</fullName>
    </submittedName>
</protein>
<gene>
    <name evidence="1" type="ORF">CBA19CS22_17740</name>
</gene>
<dbReference type="EMBL" id="BPUR01000009">
    <property type="protein sequence ID" value="GJH18412.1"/>
    <property type="molecule type" value="Genomic_DNA"/>
</dbReference>
<reference evidence="1" key="1">
    <citation type="submission" date="2021-09" db="EMBL/GenBank/DDBJ databases">
        <title>Isolation and characterization of 3-chlorobenzoate degrading bacteria from soils in Shizuoka.</title>
        <authorList>
            <person name="Ifat A."/>
            <person name="Ogawa N."/>
            <person name="Kimbara K."/>
            <person name="Moriuchi R."/>
            <person name="Dohra H."/>
            <person name="Shintani M."/>
        </authorList>
    </citation>
    <scope>NUCLEOTIDE SEQUENCE</scope>
    <source>
        <strain evidence="1">19CS2-2</strain>
    </source>
</reference>
<sequence>MISRSIKQQVTTMTKFALRTPALAAAIAFGMATNAFAQQVQVRGAVVQLTVPDTESRAAPDSSFATAKAMALPQAGTAPPTAAESETQAPNVSFGPMGSSAGATGSGVQSPVRVAPALTGGGSSQDAQTEEFGTSGQPFNTSRVLTPSTYAFSPTGWLTFTTPSGGYRCSASLIKPGVVVTAAHCVALFGSSKVYSNWKFAPAYNNGNAPYGVWGVSGVWLMTSYYNGSDSCAQRGVICSNDLAVLRLTPQNGTYPGSRTGYYGYGWNGWGLNSAKQSLLTQLGYPAGIDYGVIMQRNDSQSYVSASLSNNTIIGTAMNGGSSGGPWINNFGPGGVRNGVPYGSYSSREIVTGVTSWGYTNPNVLQAGASPFTSSNIVPLVNAACTNAGNAC</sequence>